<keyword evidence="2" id="KW-1185">Reference proteome</keyword>
<dbReference type="SUPFAM" id="SSF52540">
    <property type="entry name" value="P-loop containing nucleoside triphosphate hydrolases"/>
    <property type="match status" value="1"/>
</dbReference>
<evidence type="ECO:0000313" key="2">
    <source>
        <dbReference type="Proteomes" id="UP000069940"/>
    </source>
</evidence>
<dbReference type="EnsemblMetazoa" id="AALFPA23_011637.R16522">
    <property type="protein sequence ID" value="AALFPA23_011637.P16522"/>
    <property type="gene ID" value="AALFPA23_011637"/>
</dbReference>
<sequence>MTNATWPPVVRRLTHNYMNNPVQVYDGNLDLAATHTITQQIEVIDEEDKYMRVMNLVTDIGPNDKVIISCVRKTRADDLSIEFVLSGIIVSACTAIGNRLTVSRPWRTSNPAMCGSLSERMWPHKG</sequence>
<protein>
    <submittedName>
        <fullName evidence="1">Uncharacterized protein</fullName>
    </submittedName>
</protein>
<reference evidence="2" key="1">
    <citation type="journal article" date="2015" name="Proc. Natl. Acad. Sci. U.S.A.">
        <title>Genome sequence of the Asian Tiger mosquito, Aedes albopictus, reveals insights into its biology, genetics, and evolution.</title>
        <authorList>
            <person name="Chen X.G."/>
            <person name="Jiang X."/>
            <person name="Gu J."/>
            <person name="Xu M."/>
            <person name="Wu Y."/>
            <person name="Deng Y."/>
            <person name="Zhang C."/>
            <person name="Bonizzoni M."/>
            <person name="Dermauw W."/>
            <person name="Vontas J."/>
            <person name="Armbruster P."/>
            <person name="Huang X."/>
            <person name="Yang Y."/>
            <person name="Zhang H."/>
            <person name="He W."/>
            <person name="Peng H."/>
            <person name="Liu Y."/>
            <person name="Wu K."/>
            <person name="Chen J."/>
            <person name="Lirakis M."/>
            <person name="Topalis P."/>
            <person name="Van Leeuwen T."/>
            <person name="Hall A.B."/>
            <person name="Jiang X."/>
            <person name="Thorpe C."/>
            <person name="Mueller R.L."/>
            <person name="Sun C."/>
            <person name="Waterhouse R.M."/>
            <person name="Yan G."/>
            <person name="Tu Z.J."/>
            <person name="Fang X."/>
            <person name="James A.A."/>
        </authorList>
    </citation>
    <scope>NUCLEOTIDE SEQUENCE [LARGE SCALE GENOMIC DNA]</scope>
    <source>
        <strain evidence="2">Foshan</strain>
    </source>
</reference>
<dbReference type="Proteomes" id="UP000069940">
    <property type="component" value="Unassembled WGS sequence"/>
</dbReference>
<proteinExistence type="predicted"/>
<organism evidence="1 2">
    <name type="scientific">Aedes albopictus</name>
    <name type="common">Asian tiger mosquito</name>
    <name type="synonym">Stegomyia albopicta</name>
    <dbReference type="NCBI Taxonomy" id="7160"/>
    <lineage>
        <taxon>Eukaryota</taxon>
        <taxon>Metazoa</taxon>
        <taxon>Ecdysozoa</taxon>
        <taxon>Arthropoda</taxon>
        <taxon>Hexapoda</taxon>
        <taxon>Insecta</taxon>
        <taxon>Pterygota</taxon>
        <taxon>Neoptera</taxon>
        <taxon>Endopterygota</taxon>
        <taxon>Diptera</taxon>
        <taxon>Nematocera</taxon>
        <taxon>Culicoidea</taxon>
        <taxon>Culicidae</taxon>
        <taxon>Culicinae</taxon>
        <taxon>Aedini</taxon>
        <taxon>Aedes</taxon>
        <taxon>Stegomyia</taxon>
    </lineage>
</organism>
<name>A0ABM1YS00_AEDAL</name>
<dbReference type="RefSeq" id="XP_062706590.1">
    <property type="nucleotide sequence ID" value="XM_062850606.1"/>
</dbReference>
<dbReference type="GeneID" id="115257735"/>
<dbReference type="InterPro" id="IPR027417">
    <property type="entry name" value="P-loop_NTPase"/>
</dbReference>
<evidence type="ECO:0000313" key="1">
    <source>
        <dbReference type="EnsemblMetazoa" id="AALFPA23_011637.P16522"/>
    </source>
</evidence>
<reference evidence="1" key="2">
    <citation type="submission" date="2025-05" db="UniProtKB">
        <authorList>
            <consortium name="EnsemblMetazoa"/>
        </authorList>
    </citation>
    <scope>IDENTIFICATION</scope>
    <source>
        <strain evidence="1">Foshan</strain>
    </source>
</reference>
<accession>A0ABM1YS00</accession>
<dbReference type="Gene3D" id="3.40.50.300">
    <property type="entry name" value="P-loop containing nucleotide triphosphate hydrolases"/>
    <property type="match status" value="1"/>
</dbReference>